<dbReference type="InterPro" id="IPR006103">
    <property type="entry name" value="Glyco_hydro_2_cat"/>
</dbReference>
<dbReference type="InterPro" id="IPR006104">
    <property type="entry name" value="Glyco_hydro_2_N"/>
</dbReference>
<dbReference type="Pfam" id="PF02837">
    <property type="entry name" value="Glyco_hydro_2_N"/>
    <property type="match status" value="1"/>
</dbReference>
<feature type="domain" description="Glycoside hydrolase family 2" evidence="8">
    <location>
        <begin position="695"/>
        <end position="801"/>
    </location>
</feature>
<comment type="similarity">
    <text evidence="1">Belongs to the glycosyl hydrolase 2 family.</text>
</comment>
<dbReference type="InterPro" id="IPR051913">
    <property type="entry name" value="GH2_Domain-Containing"/>
</dbReference>
<dbReference type="SUPFAM" id="SSF49785">
    <property type="entry name" value="Galactose-binding domain-like"/>
    <property type="match status" value="1"/>
</dbReference>
<dbReference type="NCBIfam" id="NF041462">
    <property type="entry name" value="GalA"/>
    <property type="match status" value="1"/>
</dbReference>
<accession>A0A5B8UGR5</accession>
<evidence type="ECO:0000259" key="4">
    <source>
        <dbReference type="Pfam" id="PF00703"/>
    </source>
</evidence>
<keyword evidence="2 9" id="KW-0378">Hydrolase</keyword>
<evidence type="ECO:0000256" key="3">
    <source>
        <dbReference type="ARBA" id="ARBA00023295"/>
    </source>
</evidence>
<gene>
    <name evidence="9" type="ORF">FSB75_06235</name>
</gene>
<reference evidence="9 10" key="1">
    <citation type="journal article" date="2015" name="Int. J. Syst. Evol. Microbiol.">
        <title>Flavisolibacter ginsenosidimutans sp. nov., with ginsenoside-converting activity isolated from soil used for cultivating ginseng.</title>
        <authorList>
            <person name="Zhao Y."/>
            <person name="Liu Q."/>
            <person name="Kang M.S."/>
            <person name="Jin F."/>
            <person name="Yu H."/>
            <person name="Im W.T."/>
        </authorList>
    </citation>
    <scope>NUCLEOTIDE SEQUENCE [LARGE SCALE GENOMIC DNA]</scope>
    <source>
        <strain evidence="9 10">Gsoil 636</strain>
    </source>
</reference>
<dbReference type="PRINTS" id="PR00132">
    <property type="entry name" value="GLHYDRLASE2"/>
</dbReference>
<evidence type="ECO:0000259" key="7">
    <source>
        <dbReference type="Pfam" id="PF16355"/>
    </source>
</evidence>
<evidence type="ECO:0000313" key="9">
    <source>
        <dbReference type="EMBL" id="QEC55516.1"/>
    </source>
</evidence>
<dbReference type="InterPro" id="IPR040605">
    <property type="entry name" value="Glyco_hydro2_dom5"/>
</dbReference>
<evidence type="ECO:0000259" key="6">
    <source>
        <dbReference type="Pfam" id="PF02837"/>
    </source>
</evidence>
<name>A0A5B8UGR5_9BACT</name>
<feature type="domain" description="Glycosyl hydrolases family 2 sugar binding" evidence="6">
    <location>
        <begin position="113"/>
        <end position="204"/>
    </location>
</feature>
<keyword evidence="3" id="KW-0326">Glycosidase</keyword>
<evidence type="ECO:0000259" key="5">
    <source>
        <dbReference type="Pfam" id="PF02836"/>
    </source>
</evidence>
<feature type="domain" description="Glycoside hydrolase family 2 catalytic" evidence="5">
    <location>
        <begin position="330"/>
        <end position="578"/>
    </location>
</feature>
<dbReference type="RefSeq" id="WP_146784366.1">
    <property type="nucleotide sequence ID" value="NZ_BAABIO010000002.1"/>
</dbReference>
<evidence type="ECO:0000313" key="10">
    <source>
        <dbReference type="Proteomes" id="UP000321204"/>
    </source>
</evidence>
<dbReference type="InterPro" id="IPR023232">
    <property type="entry name" value="Glyco_hydro_2_AS"/>
</dbReference>
<dbReference type="InterPro" id="IPR006101">
    <property type="entry name" value="Glyco_hydro_2"/>
</dbReference>
<sequence>MKKSCLLLTIVCYISIVNGQSISQKINFDNDWKFALGNASDPTKDFSYSLQTIFAKAGEKNTTAASASFIDSSWRLLNLPHDWAVELPFVNHPDKGVMRHGYKPVGGFFPATSVGWYRKHFRIPAADSGQRFSVTFDGIYRDADVWFNNQYLKKNLSGYNGFTVDITDFIRYGGDNVLSVRVNATQYEGWFYEGAGIYRHVWLNKYNNLHLEESGTFVYADMPSLDKATVHTAVEIKNDDYNNQSVFLNQFIADRSGKKIANVAAQTVRLGFNERQTVKNEMQLINPQLWDVANPYLYRLVTVLKNKEGRTLDSVTTKFGCRQLRFDANEGMFLNGKSIKIKGVCNHQDHAGVGSAIPDALQYYRLRLLKEMGANACRTTHNPPTPEFLEACDSLGMLVLDETRLLNSSEEYLDQFEQLLRRDRNHPSIFMWSVGNEETAVQNNSLGKRIAQKMIALQQQIDPSRLSTYAANMPNYFTGVNEVIPVRGFNYHIGNIDAYHRDHPAQPIIGTEVASTVCTRGIYAIDTVNAYVPDYDSNYPSWASTSETWWRMFAERKWLIGGFVWTGFDYRGEPTPYEWPNINSHFGIMDVCGFPKSNYYYYQSWWSDKDVLKIYPHWNHAGMEGKTIEVWCNSNAGEVELSLNEKSLGKKTMPLNGHLVWKVVYQPGTLKAIAFKNGKKLEDVVTTTDKGVQVKIVADREDLNADGRDVVVYNVSVIDGKGKEVPDADNELLFDLSGSGKMIGVGNGDPSSHEQDVYAEGQQWKRKLFSGKCQVIVQSNGGRSKVNFVARGEGLKPASVTTSVVKN</sequence>
<feature type="domain" description="Glycoside hydrolase family 2 immunoglobulin-like beta-sandwich" evidence="4">
    <location>
        <begin position="218"/>
        <end position="322"/>
    </location>
</feature>
<evidence type="ECO:0000256" key="1">
    <source>
        <dbReference type="ARBA" id="ARBA00007401"/>
    </source>
</evidence>
<dbReference type="KEGG" id="fgg:FSB75_06235"/>
<dbReference type="PROSITE" id="PS00608">
    <property type="entry name" value="GLYCOSYL_HYDROL_F2_2"/>
    <property type="match status" value="1"/>
</dbReference>
<dbReference type="PANTHER" id="PTHR42732">
    <property type="entry name" value="BETA-GALACTOSIDASE"/>
    <property type="match status" value="1"/>
</dbReference>
<dbReference type="InterPro" id="IPR032311">
    <property type="entry name" value="DUF4982"/>
</dbReference>
<dbReference type="EMBL" id="CP042433">
    <property type="protein sequence ID" value="QEC55516.1"/>
    <property type="molecule type" value="Genomic_DNA"/>
</dbReference>
<evidence type="ECO:0000256" key="2">
    <source>
        <dbReference type="ARBA" id="ARBA00022801"/>
    </source>
</evidence>
<dbReference type="InterPro" id="IPR017853">
    <property type="entry name" value="GH"/>
</dbReference>
<dbReference type="Gene3D" id="2.60.120.260">
    <property type="entry name" value="Galactose-binding domain-like"/>
    <property type="match status" value="1"/>
</dbReference>
<organism evidence="9 10">
    <name type="scientific">Flavisolibacter ginsenosidimutans</name>
    <dbReference type="NCBI Taxonomy" id="661481"/>
    <lineage>
        <taxon>Bacteria</taxon>
        <taxon>Pseudomonadati</taxon>
        <taxon>Bacteroidota</taxon>
        <taxon>Chitinophagia</taxon>
        <taxon>Chitinophagales</taxon>
        <taxon>Chitinophagaceae</taxon>
        <taxon>Flavisolibacter</taxon>
    </lineage>
</organism>
<dbReference type="Pfam" id="PF02836">
    <property type="entry name" value="Glyco_hydro_2_C"/>
    <property type="match status" value="1"/>
</dbReference>
<dbReference type="InterPro" id="IPR036156">
    <property type="entry name" value="Beta-gal/glucu_dom_sf"/>
</dbReference>
<dbReference type="Pfam" id="PF16355">
    <property type="entry name" value="DUF4982"/>
    <property type="match status" value="1"/>
</dbReference>
<dbReference type="Proteomes" id="UP000321204">
    <property type="component" value="Chromosome"/>
</dbReference>
<dbReference type="InterPro" id="IPR006102">
    <property type="entry name" value="Ig-like_GH2"/>
</dbReference>
<dbReference type="InterPro" id="IPR008979">
    <property type="entry name" value="Galactose-bd-like_sf"/>
</dbReference>
<proteinExistence type="inferred from homology"/>
<dbReference type="Pfam" id="PF00703">
    <property type="entry name" value="Glyco_hydro_2"/>
    <property type="match status" value="1"/>
</dbReference>
<keyword evidence="10" id="KW-1185">Reference proteome</keyword>
<dbReference type="InterPro" id="IPR013783">
    <property type="entry name" value="Ig-like_fold"/>
</dbReference>
<dbReference type="GO" id="GO:0005975">
    <property type="term" value="P:carbohydrate metabolic process"/>
    <property type="evidence" value="ECO:0007669"/>
    <property type="project" value="InterPro"/>
</dbReference>
<dbReference type="GO" id="GO:0004553">
    <property type="term" value="F:hydrolase activity, hydrolyzing O-glycosyl compounds"/>
    <property type="evidence" value="ECO:0007669"/>
    <property type="project" value="InterPro"/>
</dbReference>
<dbReference type="PANTHER" id="PTHR42732:SF1">
    <property type="entry name" value="BETA-MANNOSIDASE"/>
    <property type="match status" value="1"/>
</dbReference>
<dbReference type="OrthoDB" id="9801077at2"/>
<dbReference type="Gene3D" id="3.20.20.80">
    <property type="entry name" value="Glycosidases"/>
    <property type="match status" value="1"/>
</dbReference>
<feature type="domain" description="DUF4982" evidence="7">
    <location>
        <begin position="625"/>
        <end position="681"/>
    </location>
</feature>
<protein>
    <submittedName>
        <fullName evidence="9">Glycoside hydrolase family 2 protein</fullName>
    </submittedName>
</protein>
<evidence type="ECO:0000259" key="8">
    <source>
        <dbReference type="Pfam" id="PF18565"/>
    </source>
</evidence>
<dbReference type="SUPFAM" id="SSF49303">
    <property type="entry name" value="beta-Galactosidase/glucuronidase domain"/>
    <property type="match status" value="1"/>
</dbReference>
<dbReference type="Pfam" id="PF18565">
    <property type="entry name" value="Glyco_hydro2_C5"/>
    <property type="match status" value="1"/>
</dbReference>
<dbReference type="AlphaFoldDB" id="A0A5B8UGR5"/>
<dbReference type="Gene3D" id="2.60.40.10">
    <property type="entry name" value="Immunoglobulins"/>
    <property type="match status" value="3"/>
</dbReference>
<dbReference type="InterPro" id="IPR048230">
    <property type="entry name" value="GalA-like"/>
</dbReference>
<dbReference type="SUPFAM" id="SSF51445">
    <property type="entry name" value="(Trans)glycosidases"/>
    <property type="match status" value="1"/>
</dbReference>